<feature type="compositionally biased region" description="Polar residues" evidence="1">
    <location>
        <begin position="143"/>
        <end position="171"/>
    </location>
</feature>
<evidence type="ECO:0000313" key="3">
    <source>
        <dbReference type="Proteomes" id="UP001476950"/>
    </source>
</evidence>
<dbReference type="Proteomes" id="UP001476950">
    <property type="component" value="Unassembled WGS sequence"/>
</dbReference>
<feature type="region of interest" description="Disordered" evidence="1">
    <location>
        <begin position="110"/>
        <end position="171"/>
    </location>
</feature>
<comment type="caution">
    <text evidence="2">The sequence shown here is derived from an EMBL/GenBank/DDBJ whole genome shotgun (WGS) entry which is preliminary data.</text>
</comment>
<protein>
    <submittedName>
        <fullName evidence="2">Membrane protein insertion efficiency factor YidD</fullName>
    </submittedName>
</protein>
<organism evidence="2 3">
    <name type="scientific">Stenomitos frigidus AS-A4</name>
    <dbReference type="NCBI Taxonomy" id="2933935"/>
    <lineage>
        <taxon>Bacteria</taxon>
        <taxon>Bacillati</taxon>
        <taxon>Cyanobacteriota</taxon>
        <taxon>Cyanophyceae</taxon>
        <taxon>Leptolyngbyales</taxon>
        <taxon>Leptolyngbyaceae</taxon>
        <taxon>Stenomitos</taxon>
    </lineage>
</organism>
<reference evidence="2 3" key="1">
    <citation type="submission" date="2022-04" db="EMBL/GenBank/DDBJ databases">
        <title>Positive selection, recombination, and allopatry shape intraspecific diversity of widespread and dominant cyanobacteria.</title>
        <authorList>
            <person name="Wei J."/>
            <person name="Shu W."/>
            <person name="Hu C."/>
        </authorList>
    </citation>
    <scope>NUCLEOTIDE SEQUENCE [LARGE SCALE GENOMIC DNA]</scope>
    <source>
        <strain evidence="2 3">AS-A4</strain>
    </source>
</reference>
<gene>
    <name evidence="2" type="primary">yidD</name>
    <name evidence="2" type="ORF">NDI38_09750</name>
</gene>
<feature type="compositionally biased region" description="Acidic residues" evidence="1">
    <location>
        <begin position="113"/>
        <end position="137"/>
    </location>
</feature>
<accession>A0ABV0KHK4</accession>
<dbReference type="NCBIfam" id="TIGR00278">
    <property type="entry name" value="membrane protein insertion efficiency factor YidD"/>
    <property type="match status" value="1"/>
</dbReference>
<dbReference type="InterPro" id="IPR002696">
    <property type="entry name" value="Membr_insert_effic_factor_YidD"/>
</dbReference>
<sequence length="230" mass="24989">MQTTETQRRSPSLLDLLTRQTASTFINIYQKRLSPYKGFSCAYRVLHCSESCSQYTKRVIAELGISQALPLIQQRFQACKAANQTLKVQRQCQPKQQSDRSTLPTWVASQEAPLDDVPLDNEPLDGNETDSSDETLAPDDTQPKQQRNGMSGSVRTPPTVNNADSTGTTQNTGSGWNCDGLDCTSLGCDAIDYSSTDCSSMDCNTGAWQGCDCSSLDYGSCDVGSCDCSS</sequence>
<name>A0ABV0KHK4_9CYAN</name>
<keyword evidence="3" id="KW-1185">Reference proteome</keyword>
<evidence type="ECO:0000256" key="1">
    <source>
        <dbReference type="SAM" id="MobiDB-lite"/>
    </source>
</evidence>
<proteinExistence type="predicted"/>
<evidence type="ECO:0000313" key="2">
    <source>
        <dbReference type="EMBL" id="MEP1058722.1"/>
    </source>
</evidence>
<dbReference type="EMBL" id="JAMPLM010000006">
    <property type="protein sequence ID" value="MEP1058722.1"/>
    <property type="molecule type" value="Genomic_DNA"/>
</dbReference>
<dbReference type="Pfam" id="PF01809">
    <property type="entry name" value="YidD"/>
    <property type="match status" value="1"/>
</dbReference>
<dbReference type="SMART" id="SM01234">
    <property type="entry name" value="Haemolytic"/>
    <property type="match status" value="1"/>
</dbReference>
<dbReference type="RefSeq" id="WP_190447434.1">
    <property type="nucleotide sequence ID" value="NZ_JAMPLM010000006.1"/>
</dbReference>